<dbReference type="Gene3D" id="3.30.420.10">
    <property type="entry name" value="Ribonuclease H-like superfamily/Ribonuclease H"/>
    <property type="match status" value="1"/>
</dbReference>
<dbReference type="OrthoDB" id="913040at2"/>
<gene>
    <name evidence="3" type="ORF">NCTC11190_00854</name>
</gene>
<dbReference type="InterPro" id="IPR036397">
    <property type="entry name" value="RNaseH_sf"/>
</dbReference>
<feature type="compositionally biased region" description="Basic and acidic residues" evidence="1">
    <location>
        <begin position="725"/>
        <end position="738"/>
    </location>
</feature>
<dbReference type="EMBL" id="UGVL01000001">
    <property type="protein sequence ID" value="SUE33644.1"/>
    <property type="molecule type" value="Genomic_DNA"/>
</dbReference>
<dbReference type="STRING" id="880526.GCA_000427365_00593"/>
<reference evidence="3 4" key="1">
    <citation type="submission" date="2018-06" db="EMBL/GenBank/DDBJ databases">
        <authorList>
            <consortium name="Pathogen Informatics"/>
            <person name="Doyle S."/>
        </authorList>
    </citation>
    <scope>NUCLEOTIDE SEQUENCE [LARGE SCALE GENOMIC DNA]</scope>
    <source>
        <strain evidence="3 4">NCTC11190</strain>
    </source>
</reference>
<dbReference type="SUPFAM" id="SSF53098">
    <property type="entry name" value="Ribonuclease H-like"/>
    <property type="match status" value="1"/>
</dbReference>
<sequence length="763" mass="87125">MILPNDILLRATSEGTTLWVSQRLVVECCGIGEEVLRTTARKRYKQSLPASWQKVAGNAEFWLGNSGRSWRWGRRGGQYYYDYDRIPDRAPARYRSALPSREELEEFIEDHNLSQSRERRTALKAALTQAAAEQEDNADARWIQTQSGFQIDLAVCRDYARALAWCRFITRVVRDGRTADYGVPTVGAFYDACASVLSQLRLSNLRVTTAASLRKKLAGFPAEAEEQRRWIISRKIGNNNRQIVGKYPVVDHITGEIYKFDVHEAVMFAAYMNTEGPQKEHLKTLYEEVYVPLMNDFQQIPAAYRTFCNHLTRFSSRLLLDMERHGWEYYRKHYLTYTPAKKPTYAHSLFCGDGSGLVAYRYNHIGRRDDGREFSEIRIMHVYAILISDVYSGYIAGYGIAPEGSHKETFDMMRDAVRMAVESGGRQTMFEFVSDNHGAFSSGPSREFLHKVFNRVRRIEPGNSQANPAETQFRLFKGTLRRLSNFVRTSHDAGIENRANVENVDKYEYPTYAEAVAQLVREIDRWNHKKRGNGRTPAEMFAEKHPDCRPFDAAALRQINGVETTVSVERLRGIVKPGGRNGSVEYEIPNYTGEGVAAISRATGNGYDSRVRVVYDASGADLYSLDGRFIMTCPPVVKAALSYAEATGDTMAARRHHRERKDAQLEAVRQCRDQVERIADYLAGNGYSEAVQLGAKKEDINGEYEAYINVSIAEKKAAERKRRSLERQEARRAEREEAASVLSTQERYMNRLRQKAQQFKQQQ</sequence>
<dbReference type="PROSITE" id="PS50994">
    <property type="entry name" value="INTEGRASE"/>
    <property type="match status" value="1"/>
</dbReference>
<dbReference type="AlphaFoldDB" id="A0A379MPJ4"/>
<keyword evidence="4" id="KW-1185">Reference proteome</keyword>
<evidence type="ECO:0000256" key="1">
    <source>
        <dbReference type="SAM" id="MobiDB-lite"/>
    </source>
</evidence>
<organism evidence="3 4">
    <name type="scientific">Rikenella microfusus</name>
    <dbReference type="NCBI Taxonomy" id="28139"/>
    <lineage>
        <taxon>Bacteria</taxon>
        <taxon>Pseudomonadati</taxon>
        <taxon>Bacteroidota</taxon>
        <taxon>Bacteroidia</taxon>
        <taxon>Bacteroidales</taxon>
        <taxon>Rikenellaceae</taxon>
        <taxon>Rikenella</taxon>
    </lineage>
</organism>
<name>A0A379MPJ4_9BACT</name>
<feature type="domain" description="Integrase catalytic" evidence="2">
    <location>
        <begin position="339"/>
        <end position="545"/>
    </location>
</feature>
<dbReference type="Proteomes" id="UP000255233">
    <property type="component" value="Unassembled WGS sequence"/>
</dbReference>
<protein>
    <submittedName>
        <fullName evidence="3">Integrase core domain</fullName>
    </submittedName>
</protein>
<evidence type="ECO:0000259" key="2">
    <source>
        <dbReference type="PROSITE" id="PS50994"/>
    </source>
</evidence>
<evidence type="ECO:0000313" key="4">
    <source>
        <dbReference type="Proteomes" id="UP000255233"/>
    </source>
</evidence>
<dbReference type="InterPro" id="IPR012337">
    <property type="entry name" value="RNaseH-like_sf"/>
</dbReference>
<dbReference type="GO" id="GO:0015074">
    <property type="term" value="P:DNA integration"/>
    <property type="evidence" value="ECO:0007669"/>
    <property type="project" value="InterPro"/>
</dbReference>
<feature type="region of interest" description="Disordered" evidence="1">
    <location>
        <begin position="717"/>
        <end position="747"/>
    </location>
</feature>
<proteinExistence type="predicted"/>
<dbReference type="InterPro" id="IPR001584">
    <property type="entry name" value="Integrase_cat-core"/>
</dbReference>
<dbReference type="GO" id="GO:0003676">
    <property type="term" value="F:nucleic acid binding"/>
    <property type="evidence" value="ECO:0007669"/>
    <property type="project" value="InterPro"/>
</dbReference>
<accession>A0A379MPJ4</accession>
<dbReference type="RefSeq" id="WP_147288443.1">
    <property type="nucleotide sequence ID" value="NZ_UGVL01000001.1"/>
</dbReference>
<evidence type="ECO:0000313" key="3">
    <source>
        <dbReference type="EMBL" id="SUE33644.1"/>
    </source>
</evidence>